<feature type="binding site" evidence="9">
    <location>
        <position position="258"/>
    </location>
    <ligand>
        <name>FAD</name>
        <dbReference type="ChEBI" id="CHEBI:57692"/>
    </ligand>
</feature>
<dbReference type="EMBL" id="VWOJ01000001">
    <property type="protein sequence ID" value="KAA5805255.1"/>
    <property type="molecule type" value="Genomic_DNA"/>
</dbReference>
<feature type="binding site" evidence="9">
    <location>
        <position position="446"/>
    </location>
    <ligand>
        <name>FAD</name>
        <dbReference type="ChEBI" id="CHEBI:57692"/>
    </ligand>
</feature>
<evidence type="ECO:0000256" key="5">
    <source>
        <dbReference type="ARBA" id="ARBA00017871"/>
    </source>
</evidence>
<dbReference type="PANTHER" id="PTHR10742">
    <property type="entry name" value="FLAVIN MONOAMINE OXIDASE"/>
    <property type="match status" value="1"/>
</dbReference>
<comment type="pathway">
    <text evidence="2">Plant hormone metabolism; auxin biosynthesis.</text>
</comment>
<comment type="catalytic activity">
    <reaction evidence="8">
        <text>L-tryptophan + O2 = indole-3-acetamide + CO2 + H2O</text>
        <dbReference type="Rhea" id="RHEA:16165"/>
        <dbReference type="ChEBI" id="CHEBI:15377"/>
        <dbReference type="ChEBI" id="CHEBI:15379"/>
        <dbReference type="ChEBI" id="CHEBI:16031"/>
        <dbReference type="ChEBI" id="CHEBI:16526"/>
        <dbReference type="ChEBI" id="CHEBI:57912"/>
        <dbReference type="EC" id="1.13.12.3"/>
    </reaction>
</comment>
<dbReference type="GO" id="GO:0050361">
    <property type="term" value="F:tryptophan 2-monooxygenase activity"/>
    <property type="evidence" value="ECO:0007669"/>
    <property type="project" value="UniProtKB-EC"/>
</dbReference>
<evidence type="ECO:0000259" key="10">
    <source>
        <dbReference type="Pfam" id="PF01593"/>
    </source>
</evidence>
<evidence type="ECO:0000256" key="9">
    <source>
        <dbReference type="PIRSR" id="PIRSR601613-1"/>
    </source>
</evidence>
<proteinExistence type="inferred from homology"/>
<dbReference type="GO" id="GO:0009851">
    <property type="term" value="P:auxin biosynthetic process"/>
    <property type="evidence" value="ECO:0007669"/>
    <property type="project" value="UniProtKB-KW"/>
</dbReference>
<accession>A0A5M6ZMW4</accession>
<evidence type="ECO:0000256" key="2">
    <source>
        <dbReference type="ARBA" id="ARBA00004814"/>
    </source>
</evidence>
<protein>
    <recommendedName>
        <fullName evidence="5">Tryptophan 2-monooxygenase</fullName>
        <ecNumber evidence="4">1.13.12.3</ecNumber>
    </recommendedName>
</protein>
<evidence type="ECO:0000256" key="4">
    <source>
        <dbReference type="ARBA" id="ARBA00012535"/>
    </source>
</evidence>
<dbReference type="Pfam" id="PF01593">
    <property type="entry name" value="Amino_oxidase"/>
    <property type="match status" value="1"/>
</dbReference>
<dbReference type="InterPro" id="IPR036188">
    <property type="entry name" value="FAD/NAD-bd_sf"/>
</dbReference>
<comment type="caution">
    <text evidence="11">The sequence shown here is derived from an EMBL/GenBank/DDBJ whole genome shotgun (WGS) entry which is preliminary data.</text>
</comment>
<keyword evidence="6" id="KW-0560">Oxidoreductase</keyword>
<dbReference type="AlphaFoldDB" id="A0A5M6ZMW4"/>
<evidence type="ECO:0000256" key="8">
    <source>
        <dbReference type="ARBA" id="ARBA00047321"/>
    </source>
</evidence>
<dbReference type="PROSITE" id="PS51257">
    <property type="entry name" value="PROKAR_LIPOPROTEIN"/>
    <property type="match status" value="1"/>
</dbReference>
<reference evidence="11 12" key="1">
    <citation type="submission" date="2019-09" db="EMBL/GenBank/DDBJ databases">
        <authorList>
            <person name="Kevbrin V."/>
            <person name="Grouzdev D.S."/>
        </authorList>
    </citation>
    <scope>NUCLEOTIDE SEQUENCE [LARGE SCALE GENOMIC DNA]</scope>
    <source>
        <strain evidence="11 12">G-192</strain>
    </source>
</reference>
<evidence type="ECO:0000256" key="7">
    <source>
        <dbReference type="ARBA" id="ARBA00023070"/>
    </source>
</evidence>
<dbReference type="Proteomes" id="UP000325122">
    <property type="component" value="Unassembled WGS sequence"/>
</dbReference>
<dbReference type="RefSeq" id="WP_150022287.1">
    <property type="nucleotide sequence ID" value="NZ_VWOJ01000001.1"/>
</dbReference>
<dbReference type="Gene3D" id="3.50.50.60">
    <property type="entry name" value="FAD/NAD(P)-binding domain"/>
    <property type="match status" value="1"/>
</dbReference>
<evidence type="ECO:0000313" key="11">
    <source>
        <dbReference type="EMBL" id="KAA5805255.1"/>
    </source>
</evidence>
<dbReference type="SUPFAM" id="SSF54373">
    <property type="entry name" value="FAD-linked reductases, C-terminal domain"/>
    <property type="match status" value="1"/>
</dbReference>
<dbReference type="EC" id="1.13.12.3" evidence="4"/>
<dbReference type="InterPro" id="IPR050281">
    <property type="entry name" value="Flavin_monoamine_oxidase"/>
</dbReference>
<evidence type="ECO:0000256" key="6">
    <source>
        <dbReference type="ARBA" id="ARBA00023002"/>
    </source>
</evidence>
<feature type="domain" description="Amine oxidase" evidence="10">
    <location>
        <begin position="43"/>
        <end position="470"/>
    </location>
</feature>
<evidence type="ECO:0000256" key="1">
    <source>
        <dbReference type="ARBA" id="ARBA00001974"/>
    </source>
</evidence>
<keyword evidence="12" id="KW-1185">Reference proteome</keyword>
<dbReference type="InterPro" id="IPR001613">
    <property type="entry name" value="Flavin_amine_oxidase"/>
</dbReference>
<keyword evidence="7" id="KW-0073">Auxin biosynthesis</keyword>
<dbReference type="PANTHER" id="PTHR10742:SF410">
    <property type="entry name" value="LYSINE-SPECIFIC HISTONE DEMETHYLASE 2"/>
    <property type="match status" value="1"/>
</dbReference>
<comment type="similarity">
    <text evidence="3">Belongs to the tryptophan 2-monooxygenase family.</text>
</comment>
<dbReference type="PRINTS" id="PR00757">
    <property type="entry name" value="AMINEOXDASEF"/>
</dbReference>
<organism evidence="11 12">
    <name type="scientific">Alkalicaulis satelles</name>
    <dbReference type="NCBI Taxonomy" id="2609175"/>
    <lineage>
        <taxon>Bacteria</taxon>
        <taxon>Pseudomonadati</taxon>
        <taxon>Pseudomonadota</taxon>
        <taxon>Alphaproteobacteria</taxon>
        <taxon>Maricaulales</taxon>
        <taxon>Maricaulaceae</taxon>
        <taxon>Alkalicaulis</taxon>
    </lineage>
</organism>
<dbReference type="SUPFAM" id="SSF51905">
    <property type="entry name" value="FAD/NAD(P)-binding domain"/>
    <property type="match status" value="1"/>
</dbReference>
<sequence length="475" mass="50802">MNLTRRSALGGLIGAGAFAIGGCGPQGDRGRKDADVIIIGAGLAGLHAALMLEEAGLEVMVLEASRRIGGRLKTLDHLPGAPEAGGQQVGATYARFRARAAEAGLEFTGFPPSRFGEVMSVNGALIEARQWAGSVQNALPEAWRAIPPGRLFMQLAMRANPLEDVYAWRDPGSAAHDIAAAQWLVSQGANDEALRLMDTSLNGRDLASYSMLNIWRSLAIYEQERPLGGAQQVAGGAQRVPETMAARLAREVRLGHGVRAIQADDSGAAVRLEDGRELRADFIISTLPFAVLRHLSVDAPLDPATREAIADMAYTPIVQLHLEAQTPWWEEDGLAPEMWTDSPLNRIFAQRSPDGDPTGMLLAWLDGRGALAADDMDDAALETLARETLAAIRPASQGRVRLAHVQRWTASNPLAGGAYMHWRPGEARRWAEARFTPAGRLHLAGEHTGDLHTGMEAAMESGERAAIAILDAAGA</sequence>
<feature type="binding site" evidence="9">
    <location>
        <begin position="63"/>
        <end position="64"/>
    </location>
    <ligand>
        <name>FAD</name>
        <dbReference type="ChEBI" id="CHEBI:57692"/>
    </ligand>
</feature>
<evidence type="ECO:0000313" key="12">
    <source>
        <dbReference type="Proteomes" id="UP000325122"/>
    </source>
</evidence>
<name>A0A5M6ZMW4_9PROT</name>
<comment type="cofactor">
    <cofactor evidence="1">
        <name>FAD</name>
        <dbReference type="ChEBI" id="CHEBI:57692"/>
    </cofactor>
</comment>
<evidence type="ECO:0000256" key="3">
    <source>
        <dbReference type="ARBA" id="ARBA00005833"/>
    </source>
</evidence>
<dbReference type="InterPro" id="IPR002937">
    <property type="entry name" value="Amino_oxidase"/>
</dbReference>
<gene>
    <name evidence="11" type="ORF">F1654_04550</name>
</gene>